<dbReference type="Proteomes" id="UP000275846">
    <property type="component" value="Unassembled WGS sequence"/>
</dbReference>
<reference evidence="4" key="1">
    <citation type="submission" date="2016-06" db="UniProtKB">
        <authorList>
            <consortium name="WormBaseParasite"/>
        </authorList>
    </citation>
    <scope>IDENTIFICATION</scope>
</reference>
<dbReference type="AlphaFoldDB" id="A0A183TIE3"/>
<name>A0A183TIE3_SCHSO</name>
<evidence type="ECO:0000256" key="1">
    <source>
        <dbReference type="SAM" id="MobiDB-lite"/>
    </source>
</evidence>
<feature type="compositionally biased region" description="Polar residues" evidence="1">
    <location>
        <begin position="1"/>
        <end position="18"/>
    </location>
</feature>
<reference evidence="2 3" key="2">
    <citation type="submission" date="2018-11" db="EMBL/GenBank/DDBJ databases">
        <authorList>
            <consortium name="Pathogen Informatics"/>
        </authorList>
    </citation>
    <scope>NUCLEOTIDE SEQUENCE [LARGE SCALE GENOMIC DNA]</scope>
    <source>
        <strain evidence="2 3">NST_G2</strain>
    </source>
</reference>
<proteinExistence type="predicted"/>
<sequence>MAPQSKQSISGPTSSTREVNWPNRVVIAASTSRLVDTAVDMAACTTNGASIRHGNCPVMTVPKTAGSEEEEERPGRENEH</sequence>
<dbReference type="EMBL" id="UYSU01040850">
    <property type="protein sequence ID" value="VDM02626.1"/>
    <property type="molecule type" value="Genomic_DNA"/>
</dbReference>
<gene>
    <name evidence="2" type="ORF">SSLN_LOCUS16240</name>
</gene>
<organism evidence="4">
    <name type="scientific">Schistocephalus solidus</name>
    <name type="common">Tapeworm</name>
    <dbReference type="NCBI Taxonomy" id="70667"/>
    <lineage>
        <taxon>Eukaryota</taxon>
        <taxon>Metazoa</taxon>
        <taxon>Spiralia</taxon>
        <taxon>Lophotrochozoa</taxon>
        <taxon>Platyhelminthes</taxon>
        <taxon>Cestoda</taxon>
        <taxon>Eucestoda</taxon>
        <taxon>Diphyllobothriidea</taxon>
        <taxon>Diphyllobothriidae</taxon>
        <taxon>Schistocephalus</taxon>
    </lineage>
</organism>
<accession>A0A183TIE3</accession>
<evidence type="ECO:0000313" key="3">
    <source>
        <dbReference type="Proteomes" id="UP000275846"/>
    </source>
</evidence>
<feature type="region of interest" description="Disordered" evidence="1">
    <location>
        <begin position="1"/>
        <end position="20"/>
    </location>
</feature>
<keyword evidence="3" id="KW-1185">Reference proteome</keyword>
<dbReference type="WBParaSite" id="SSLN_0001685301-mRNA-1">
    <property type="protein sequence ID" value="SSLN_0001685301-mRNA-1"/>
    <property type="gene ID" value="SSLN_0001685301"/>
</dbReference>
<protein>
    <submittedName>
        <fullName evidence="2 4">Uncharacterized protein</fullName>
    </submittedName>
</protein>
<evidence type="ECO:0000313" key="4">
    <source>
        <dbReference type="WBParaSite" id="SSLN_0001685301-mRNA-1"/>
    </source>
</evidence>
<feature type="region of interest" description="Disordered" evidence="1">
    <location>
        <begin position="55"/>
        <end position="80"/>
    </location>
</feature>
<evidence type="ECO:0000313" key="2">
    <source>
        <dbReference type="EMBL" id="VDM02626.1"/>
    </source>
</evidence>